<comment type="similarity">
    <text evidence="1 5">Belongs to the short-chain dehydrogenases/reductases (SDR) family.</text>
</comment>
<dbReference type="Pfam" id="PF00106">
    <property type="entry name" value="adh_short"/>
    <property type="match status" value="1"/>
</dbReference>
<proteinExistence type="inferred from homology"/>
<dbReference type="EC" id="1.1.1.184" evidence="4"/>
<dbReference type="SMART" id="SM00822">
    <property type="entry name" value="PKS_KR"/>
    <property type="match status" value="1"/>
</dbReference>
<dbReference type="PANTHER" id="PTHR43963:SF4">
    <property type="entry name" value="CARBONYL REDUCTASE (NADPH)"/>
    <property type="match status" value="1"/>
</dbReference>
<keyword evidence="8" id="KW-1185">Reference proteome</keyword>
<evidence type="ECO:0000256" key="2">
    <source>
        <dbReference type="ARBA" id="ARBA00022857"/>
    </source>
</evidence>
<evidence type="ECO:0000256" key="4">
    <source>
        <dbReference type="ARBA" id="ARBA00026118"/>
    </source>
</evidence>
<evidence type="ECO:0000259" key="6">
    <source>
        <dbReference type="SMART" id="SM00822"/>
    </source>
</evidence>
<dbReference type="GO" id="GO:0004090">
    <property type="term" value="F:carbonyl reductase (NADPH) activity"/>
    <property type="evidence" value="ECO:0007669"/>
    <property type="project" value="UniProtKB-EC"/>
</dbReference>
<evidence type="ECO:0000256" key="3">
    <source>
        <dbReference type="ARBA" id="ARBA00023002"/>
    </source>
</evidence>
<comment type="caution">
    <text evidence="7">The sequence shown here is derived from an EMBL/GenBank/DDBJ whole genome shotgun (WGS) entry which is preliminary data.</text>
</comment>
<dbReference type="CDD" id="cd05324">
    <property type="entry name" value="carb_red_PTCR-like_SDR_c"/>
    <property type="match status" value="1"/>
</dbReference>
<reference evidence="7" key="1">
    <citation type="submission" date="2022-02" db="EMBL/GenBank/DDBJ databases">
        <title>Atlantic sturgeon de novo genome assembly.</title>
        <authorList>
            <person name="Stock M."/>
            <person name="Klopp C."/>
            <person name="Guiguen Y."/>
            <person name="Cabau C."/>
            <person name="Parinello H."/>
            <person name="Santidrian Yebra-Pimentel E."/>
            <person name="Kuhl H."/>
            <person name="Dirks R.P."/>
            <person name="Guessner J."/>
            <person name="Wuertz S."/>
            <person name="Du K."/>
            <person name="Schartl M."/>
        </authorList>
    </citation>
    <scope>NUCLEOTIDE SEQUENCE</scope>
    <source>
        <strain evidence="7">STURGEONOMICS-FGT-2020</strain>
        <tissue evidence="7">Whole blood</tissue>
    </source>
</reference>
<gene>
    <name evidence="7" type="primary">CBR1</name>
    <name evidence="7" type="ORF">AOXY_G33452</name>
</gene>
<dbReference type="AlphaFoldDB" id="A0AAD8CH80"/>
<dbReference type="PRINTS" id="PR00081">
    <property type="entry name" value="GDHRDH"/>
</dbReference>
<evidence type="ECO:0000313" key="8">
    <source>
        <dbReference type="Proteomes" id="UP001230051"/>
    </source>
</evidence>
<keyword evidence="2" id="KW-0521">NADP</keyword>
<evidence type="ECO:0000256" key="5">
    <source>
        <dbReference type="RuleBase" id="RU000363"/>
    </source>
</evidence>
<dbReference type="InterPro" id="IPR002347">
    <property type="entry name" value="SDR_fam"/>
</dbReference>
<dbReference type="InterPro" id="IPR045313">
    <property type="entry name" value="CBR1-like"/>
</dbReference>
<evidence type="ECO:0000256" key="1">
    <source>
        <dbReference type="ARBA" id="ARBA00006484"/>
    </source>
</evidence>
<dbReference type="SUPFAM" id="SSF51735">
    <property type="entry name" value="NAD(P)-binding Rossmann-fold domains"/>
    <property type="match status" value="1"/>
</dbReference>
<feature type="domain" description="Ketoreductase" evidence="6">
    <location>
        <begin position="4"/>
        <end position="168"/>
    </location>
</feature>
<keyword evidence="3" id="KW-0560">Oxidoreductase</keyword>
<dbReference type="EMBL" id="JAGXEW010000056">
    <property type="protein sequence ID" value="KAK1150731.1"/>
    <property type="molecule type" value="Genomic_DNA"/>
</dbReference>
<dbReference type="PANTHER" id="PTHR43963">
    <property type="entry name" value="CARBONYL REDUCTASE 1-RELATED"/>
    <property type="match status" value="1"/>
</dbReference>
<protein>
    <recommendedName>
        <fullName evidence="4">carbonyl reductase (NADPH)</fullName>
        <ecNumber evidence="4">1.1.1.184</ecNumber>
    </recommendedName>
</protein>
<dbReference type="InterPro" id="IPR057326">
    <property type="entry name" value="KR_dom"/>
</dbReference>
<dbReference type="Gene3D" id="3.40.50.720">
    <property type="entry name" value="NAD(P)-binding Rossmann-like Domain"/>
    <property type="match status" value="1"/>
</dbReference>
<accession>A0AAD8CH80</accession>
<dbReference type="PRINTS" id="PR00080">
    <property type="entry name" value="SDRFAMILY"/>
</dbReference>
<name>A0AAD8CH80_ACIOX</name>
<dbReference type="InterPro" id="IPR036291">
    <property type="entry name" value="NAD(P)-bd_dom_sf"/>
</dbReference>
<evidence type="ECO:0000313" key="7">
    <source>
        <dbReference type="EMBL" id="KAK1150731.1"/>
    </source>
</evidence>
<organism evidence="7 8">
    <name type="scientific">Acipenser oxyrinchus oxyrinchus</name>
    <dbReference type="NCBI Taxonomy" id="40147"/>
    <lineage>
        <taxon>Eukaryota</taxon>
        <taxon>Metazoa</taxon>
        <taxon>Chordata</taxon>
        <taxon>Craniata</taxon>
        <taxon>Vertebrata</taxon>
        <taxon>Euteleostomi</taxon>
        <taxon>Actinopterygii</taxon>
        <taxon>Chondrostei</taxon>
        <taxon>Acipenseriformes</taxon>
        <taxon>Acipenseridae</taxon>
        <taxon>Acipenser</taxon>
    </lineage>
</organism>
<dbReference type="Proteomes" id="UP001230051">
    <property type="component" value="Unassembled WGS sequence"/>
</dbReference>
<sequence>MSKKVALVTGANKGIGLAIVKGLCEARYPGDVIVAARSEALGKAAVEDLKKEGHTAVFHQLDITDPASVQRVKDFLEKNYGGVDVLINNAGIAFKAAATEPFSEQVEVTLHTNFFSTLCVCRALLPLVKPQGRVVNVSSFTSSQALAQCSPALQARFRDPALSEAELCALMQDFVSAARTGTHRELGWPSSGYATSKLGLTALTRVQARQLSQDRPGDGILLNAGDPGWVRTDMAGPNAPKSPEEGAQTLLYLALLPPGATAPHGELVSEKKVQEW</sequence>